<feature type="domain" description="PPM-type phosphatase" evidence="3">
    <location>
        <begin position="3"/>
        <end position="239"/>
    </location>
</feature>
<dbReference type="Gene3D" id="3.60.40.10">
    <property type="entry name" value="PPM-type phosphatase domain"/>
    <property type="match status" value="1"/>
</dbReference>
<dbReference type="AlphaFoldDB" id="A0AAU9DIM7"/>
<dbReference type="EMBL" id="AP027059">
    <property type="protein sequence ID" value="BDU50609.1"/>
    <property type="molecule type" value="Genomic_DNA"/>
</dbReference>
<dbReference type="InterPro" id="IPR036457">
    <property type="entry name" value="PPM-type-like_dom_sf"/>
</dbReference>
<proteinExistence type="predicted"/>
<accession>A0AAU9DIM7</accession>
<feature type="transmembrane region" description="Helical" evidence="2">
    <location>
        <begin position="259"/>
        <end position="279"/>
    </location>
</feature>
<dbReference type="SUPFAM" id="SSF48452">
    <property type="entry name" value="TPR-like"/>
    <property type="match status" value="1"/>
</dbReference>
<keyword evidence="2" id="KW-1133">Transmembrane helix</keyword>
<dbReference type="SMART" id="SM00028">
    <property type="entry name" value="TPR"/>
    <property type="match status" value="4"/>
</dbReference>
<dbReference type="KEGG" id="haby:HLVA_11780"/>
<keyword evidence="2" id="KW-0472">Membrane</keyword>
<feature type="coiled-coil region" evidence="1">
    <location>
        <begin position="297"/>
        <end position="337"/>
    </location>
</feature>
<evidence type="ECO:0000313" key="5">
    <source>
        <dbReference type="Proteomes" id="UP001321582"/>
    </source>
</evidence>
<dbReference type="InterPro" id="IPR019734">
    <property type="entry name" value="TPR_rpt"/>
</dbReference>
<evidence type="ECO:0000256" key="2">
    <source>
        <dbReference type="SAM" id="Phobius"/>
    </source>
</evidence>
<organism evidence="4 5">
    <name type="scientific">Haliovirga abyssi</name>
    <dbReference type="NCBI Taxonomy" id="2996794"/>
    <lineage>
        <taxon>Bacteria</taxon>
        <taxon>Fusobacteriati</taxon>
        <taxon>Fusobacteriota</taxon>
        <taxon>Fusobacteriia</taxon>
        <taxon>Fusobacteriales</taxon>
        <taxon>Haliovirgaceae</taxon>
        <taxon>Haliovirga</taxon>
    </lineage>
</organism>
<evidence type="ECO:0000256" key="1">
    <source>
        <dbReference type="SAM" id="Coils"/>
    </source>
</evidence>
<keyword evidence="5" id="KW-1185">Reference proteome</keyword>
<gene>
    <name evidence="4" type="ORF">HLVA_11780</name>
</gene>
<reference evidence="4 5" key="1">
    <citation type="submission" date="2022-11" db="EMBL/GenBank/DDBJ databases">
        <title>Haliovirga abyssi gen. nov., sp. nov., a mesophilic fermentative bacterium isolated from the Iheya North hydrothermal field and the proposal of Haliovirgaceae fam. nov.</title>
        <authorList>
            <person name="Miyazaki U."/>
            <person name="Tame A."/>
            <person name="Miyazaki J."/>
            <person name="Takai K."/>
            <person name="Sawayama S."/>
            <person name="Kitajima M."/>
            <person name="Okamoto A."/>
            <person name="Nakagawa S."/>
        </authorList>
    </citation>
    <scope>NUCLEOTIDE SEQUENCE [LARGE SCALE GENOMIC DNA]</scope>
    <source>
        <strain evidence="4 5">IC12</strain>
    </source>
</reference>
<keyword evidence="2" id="KW-0812">Transmembrane</keyword>
<dbReference type="RefSeq" id="WP_307903473.1">
    <property type="nucleotide sequence ID" value="NZ_AP027059.1"/>
</dbReference>
<dbReference type="SMART" id="SM00332">
    <property type="entry name" value="PP2Cc"/>
    <property type="match status" value="1"/>
</dbReference>
<protein>
    <recommendedName>
        <fullName evidence="3">PPM-type phosphatase domain-containing protein</fullName>
    </recommendedName>
</protein>
<evidence type="ECO:0000313" key="4">
    <source>
        <dbReference type="EMBL" id="BDU50609.1"/>
    </source>
</evidence>
<dbReference type="InterPro" id="IPR001932">
    <property type="entry name" value="PPM-type_phosphatase-like_dom"/>
</dbReference>
<dbReference type="InterPro" id="IPR011990">
    <property type="entry name" value="TPR-like_helical_dom_sf"/>
</dbReference>
<name>A0AAU9DIM7_9FUSO</name>
<dbReference type="Proteomes" id="UP001321582">
    <property type="component" value="Chromosome"/>
</dbReference>
<sequence>MRKENSKFITKFVTNEGSKKSNRDYFAYVELDDYGCWLLADGLDTDEEKLSAEIVAGSIIEDFTENPKMSKKTLKRYLKTANEMLLKETRINLLKASIVVIISDYHSIIYGSIGNTRLYHYRKDNLLYRTKDHSVAELMLKLGKVEKNNINQNIEKNNLYEYLGKKKQLKMNISNKKIELKEGDMLLLATVGYWENMKDIEIGDILKASEDVESFVMNLENMMLEKENPHLNNYTIVSISIQKIFIENVKKSIVNTKTIVAASLVIVLIVGVLLFRNHLNKIKIAKSKMQQMKISKLKAEKLKLEKLKAEKLKLEKLKAKKLKLEQLKSEKLKEKEVEFQKTKDVEKNGDDSLLKKDYVTAKENYNEALAVYTQLDKKEDEDRVKGKIKTTEKLEKSDKLLLIANSYYESGDYINAKLNYIKAKELLDGIEGADSKSIDNSIFNVETMSKAKDLEKVGDIYFSNENYDKSIEKYGLAKEHFLKVKKYDTKEITSKLEKSKILNNAKQDENAGEELYNNQKYIKSIEKFELAKESYKKAKSKEKENKMKDKLEKIKRILTAINLESEGDQLKTGEDLAGSKSKYEESKAIYKEVGLNLKEKDVNDKLVLVNLSLLKQAKIKDAESIESDGDSSLGAKDFDGAKEKYEKAKKTYQEVQKYEEAGKLDIKLKKVEEEREYFKANSYKELADTFFKQKKYDDAIANYEIAKNSYLSLEKTKEYMEMEKSIKDAKKKKKILGIF</sequence>
<evidence type="ECO:0000259" key="3">
    <source>
        <dbReference type="SMART" id="SM00332"/>
    </source>
</evidence>
<dbReference type="SUPFAM" id="SSF81606">
    <property type="entry name" value="PP2C-like"/>
    <property type="match status" value="1"/>
</dbReference>
<dbReference type="Gene3D" id="1.25.40.10">
    <property type="entry name" value="Tetratricopeptide repeat domain"/>
    <property type="match status" value="1"/>
</dbReference>
<keyword evidence="1" id="KW-0175">Coiled coil</keyword>